<dbReference type="PANTHER" id="PTHR40707:SF1">
    <property type="entry name" value="DUF460 DOMAIN-CONTAINING PROTEIN"/>
    <property type="match status" value="1"/>
</dbReference>
<evidence type="ECO:0008006" key="4">
    <source>
        <dbReference type="Google" id="ProtNLM"/>
    </source>
</evidence>
<dbReference type="OrthoDB" id="15228at2157"/>
<dbReference type="STRING" id="523846.Mfer_0213"/>
<dbReference type="EMBL" id="CP002278">
    <property type="protein sequence ID" value="ADP77016.1"/>
    <property type="molecule type" value="Genomic_DNA"/>
</dbReference>
<sequence length="437" mass="51018">MNLVGNENEKAIIVGLDPGHTVGLAIIDLNYELLTLKSMKNPSLSDIVNEIIKHGKTIIVGTDVCPPPKMVKKLATILNSKIYVPHKSLSKELKNEIVQNFLSEKEYELEPENSHERDALASAIKTYKHYEGKLRQIDKKLESSKIKESMKNYVKSIVIRDDKPISDAIKLVSKEKSEKKEKKQKKKPKPKIKSKRFYKLRRLLNIYKRKIRHQNNLIKKLKKENKKLKRILSEKSKENKKLKEKINKLHYEYSKGLLLNKELSAKIKIIKSLQEKYRRELELRKKLEENLKSLHKLIDIIYSKNKVPVKIIESFTKEGIKKACENWHVTEDDVLLILKPELGGRSTALLLSNIKPKCIIFDGKISPSAKEVFDERNIPVISISELNLKFSNGFAIVNLEELNKSIKRWKKRHGEKMREKLIKIIKEYRNKRKRKLE</sequence>
<proteinExistence type="predicted"/>
<evidence type="ECO:0000313" key="2">
    <source>
        <dbReference type="EMBL" id="ADP77016.1"/>
    </source>
</evidence>
<dbReference type="HOGENOM" id="CLU_027052_0_0_2"/>
<organism evidence="2 3">
    <name type="scientific">Methanothermus fervidus (strain ATCC 43054 / DSM 2088 / JCM 10308 / V24 S)</name>
    <dbReference type="NCBI Taxonomy" id="523846"/>
    <lineage>
        <taxon>Archaea</taxon>
        <taxon>Methanobacteriati</taxon>
        <taxon>Methanobacteriota</taxon>
        <taxon>Methanomada group</taxon>
        <taxon>Methanobacteria</taxon>
        <taxon>Methanobacteriales</taxon>
        <taxon>Methanothermaceae</taxon>
        <taxon>Methanothermus</taxon>
    </lineage>
</organism>
<gene>
    <name evidence="2" type="ordered locus">Mfer_0213</name>
</gene>
<feature type="coiled-coil region" evidence="1">
    <location>
        <begin position="204"/>
        <end position="297"/>
    </location>
</feature>
<dbReference type="Pfam" id="PF04312">
    <property type="entry name" value="DUF460"/>
    <property type="match status" value="1"/>
</dbReference>
<dbReference type="KEGG" id="mfv:Mfer_0213"/>
<reference evidence="2 3" key="1">
    <citation type="journal article" date="2010" name="Stand. Genomic Sci.">
        <title>Complete genome sequence of Methanothermus fervidus type strain (V24S).</title>
        <authorList>
            <person name="Anderson I."/>
            <person name="Djao O.D."/>
            <person name="Misra M."/>
            <person name="Chertkov O."/>
            <person name="Nolan M."/>
            <person name="Lucas S."/>
            <person name="Lapidus A."/>
            <person name="Del Rio T.G."/>
            <person name="Tice H."/>
            <person name="Cheng J.F."/>
            <person name="Tapia R."/>
            <person name="Han C."/>
            <person name="Goodwin L."/>
            <person name="Pitluck S."/>
            <person name="Liolios K."/>
            <person name="Ivanova N."/>
            <person name="Mavromatis K."/>
            <person name="Mikhailova N."/>
            <person name="Pati A."/>
            <person name="Brambilla E."/>
            <person name="Chen A."/>
            <person name="Palaniappan K."/>
            <person name="Land M."/>
            <person name="Hauser L."/>
            <person name="Chang Y.J."/>
            <person name="Jeffries C.D."/>
            <person name="Sikorski J."/>
            <person name="Spring S."/>
            <person name="Rohde M."/>
            <person name="Eichinger K."/>
            <person name="Huber H."/>
            <person name="Wirth R."/>
            <person name="Goker M."/>
            <person name="Detter J.C."/>
            <person name="Woyke T."/>
            <person name="Bristow J."/>
            <person name="Eisen J.A."/>
            <person name="Markowitz V."/>
            <person name="Hugenholtz P."/>
            <person name="Klenk H.P."/>
            <person name="Kyrpides N.C."/>
        </authorList>
    </citation>
    <scope>NUCLEOTIDE SEQUENCE [LARGE SCALE GENOMIC DNA]</scope>
    <source>
        <strain evidence="3">ATCC 43054 / DSM 2088 / JCM 10308 / V24 S</strain>
    </source>
</reference>
<protein>
    <recommendedName>
        <fullName evidence="4">DUF460 domain-containing protein</fullName>
    </recommendedName>
</protein>
<accession>E3GXI4</accession>
<dbReference type="AlphaFoldDB" id="E3GXI4"/>
<dbReference type="InterPro" id="IPR007408">
    <property type="entry name" value="DUF460"/>
</dbReference>
<dbReference type="PANTHER" id="PTHR40707">
    <property type="entry name" value="POSSIBLE NUCLEASE OF RNASE H FOLD, RUVC/YQGF FAMILY"/>
    <property type="match status" value="1"/>
</dbReference>
<evidence type="ECO:0000256" key="1">
    <source>
        <dbReference type="SAM" id="Coils"/>
    </source>
</evidence>
<dbReference type="Proteomes" id="UP000002315">
    <property type="component" value="Chromosome"/>
</dbReference>
<evidence type="ECO:0000313" key="3">
    <source>
        <dbReference type="Proteomes" id="UP000002315"/>
    </source>
</evidence>
<keyword evidence="3" id="KW-1185">Reference proteome</keyword>
<keyword evidence="1" id="KW-0175">Coiled coil</keyword>
<name>E3GXI4_METFV</name>